<feature type="compositionally biased region" description="Basic and acidic residues" evidence="7">
    <location>
        <begin position="64"/>
        <end position="85"/>
    </location>
</feature>
<dbReference type="NCBIfam" id="NF010372">
    <property type="entry name" value="PRK13798.1"/>
    <property type="match status" value="1"/>
</dbReference>
<dbReference type="GO" id="GO:0006144">
    <property type="term" value="P:purine nucleobase metabolic process"/>
    <property type="evidence" value="ECO:0007669"/>
    <property type="project" value="UniProtKB-KW"/>
</dbReference>
<dbReference type="PANTHER" id="PTHR43466">
    <property type="entry name" value="2-OXO-4-HYDROXY-4-CARBOXY-5-UREIDOIMIDAZOLINE DECARBOXYLASE-RELATED"/>
    <property type="match status" value="1"/>
</dbReference>
<dbReference type="InterPro" id="IPR017595">
    <property type="entry name" value="OHCU_decarboxylase-2"/>
</dbReference>
<dbReference type="Proteomes" id="UP000199137">
    <property type="component" value="Unassembled WGS sequence"/>
</dbReference>
<evidence type="ECO:0000256" key="1">
    <source>
        <dbReference type="ARBA" id="ARBA00001163"/>
    </source>
</evidence>
<gene>
    <name evidence="9" type="ORF">SAMN05421854_12552</name>
</gene>
<protein>
    <recommendedName>
        <fullName evidence="3">2-oxo-4-hydroxy-4-carboxy-5-ureidoimidazoline decarboxylase</fullName>
        <ecNumber evidence="3">4.1.1.97</ecNumber>
    </recommendedName>
</protein>
<dbReference type="STRING" id="112413.SAMN05421854_12552"/>
<proteinExistence type="predicted"/>
<dbReference type="EC" id="4.1.1.97" evidence="3"/>
<keyword evidence="5" id="KW-0210">Decarboxylase</keyword>
<keyword evidence="4" id="KW-0659">Purine metabolism</keyword>
<evidence type="ECO:0000256" key="7">
    <source>
        <dbReference type="SAM" id="MobiDB-lite"/>
    </source>
</evidence>
<evidence type="ECO:0000313" key="9">
    <source>
        <dbReference type="EMBL" id="SFQ78559.1"/>
    </source>
</evidence>
<evidence type="ECO:0000256" key="4">
    <source>
        <dbReference type="ARBA" id="ARBA00022631"/>
    </source>
</evidence>
<reference evidence="9 10" key="1">
    <citation type="submission" date="2016-10" db="EMBL/GenBank/DDBJ databases">
        <authorList>
            <person name="de Groot N.N."/>
        </authorList>
    </citation>
    <scope>NUCLEOTIDE SEQUENCE [LARGE SCALE GENOMIC DNA]</scope>
    <source>
        <strain evidence="9 10">DSM 44637</strain>
    </source>
</reference>
<dbReference type="Pfam" id="PF09349">
    <property type="entry name" value="OHCU_decarbox"/>
    <property type="match status" value="1"/>
</dbReference>
<dbReference type="SUPFAM" id="SSF158694">
    <property type="entry name" value="UraD-Like"/>
    <property type="match status" value="1"/>
</dbReference>
<evidence type="ECO:0000256" key="5">
    <source>
        <dbReference type="ARBA" id="ARBA00022793"/>
    </source>
</evidence>
<dbReference type="EMBL" id="FOWC01000025">
    <property type="protein sequence ID" value="SFQ78559.1"/>
    <property type="molecule type" value="Genomic_DNA"/>
</dbReference>
<evidence type="ECO:0000259" key="8">
    <source>
        <dbReference type="Pfam" id="PF09349"/>
    </source>
</evidence>
<dbReference type="GO" id="GO:0051997">
    <property type="term" value="F:2-oxo-4-hydroxy-4-carboxy-5-ureidoimidazoline decarboxylase activity"/>
    <property type="evidence" value="ECO:0007669"/>
    <property type="project" value="UniProtKB-EC"/>
</dbReference>
<name>A0A1I6BCF5_9PSEU</name>
<comment type="catalytic activity">
    <reaction evidence="1">
        <text>5-hydroxy-2-oxo-4-ureido-2,5-dihydro-1H-imidazole-5-carboxylate + H(+) = (S)-allantoin + CO2</text>
        <dbReference type="Rhea" id="RHEA:26301"/>
        <dbReference type="ChEBI" id="CHEBI:15378"/>
        <dbReference type="ChEBI" id="CHEBI:15678"/>
        <dbReference type="ChEBI" id="CHEBI:16526"/>
        <dbReference type="ChEBI" id="CHEBI:58639"/>
        <dbReference type="EC" id="4.1.1.97"/>
    </reaction>
</comment>
<dbReference type="NCBIfam" id="TIGR03180">
    <property type="entry name" value="UraD_2"/>
    <property type="match status" value="1"/>
</dbReference>
<dbReference type="InterPro" id="IPR036778">
    <property type="entry name" value="OHCU_decarboxylase_sf"/>
</dbReference>
<dbReference type="OrthoDB" id="5243781at2"/>
<accession>A0A1I6BCF5</accession>
<sequence length="161" mass="17151">MPLALAEFNSASAAELRPMLTACLAVRRWVDTVLEGRPYADFAALSTSADSATPLHRNEIRDAIAAHPRIGERPSGKGSDADWSRSEQSGVDNADEFAAANAEYEARFGHVFLVCASGRSGEELLANLRSRLGNDPDTELDVAGAELAKIAQLRLAKAVTA</sequence>
<dbReference type="AlphaFoldDB" id="A0A1I6BCF5"/>
<dbReference type="GO" id="GO:0019628">
    <property type="term" value="P:urate catabolic process"/>
    <property type="evidence" value="ECO:0007669"/>
    <property type="project" value="TreeGrafter"/>
</dbReference>
<dbReference type="Gene3D" id="1.10.3330.10">
    <property type="entry name" value="Oxo-4-hydroxy-4-carboxy-5-ureidoimidazoline decarboxylase"/>
    <property type="match status" value="1"/>
</dbReference>
<evidence type="ECO:0000313" key="10">
    <source>
        <dbReference type="Proteomes" id="UP000199137"/>
    </source>
</evidence>
<evidence type="ECO:0000256" key="2">
    <source>
        <dbReference type="ARBA" id="ARBA00004754"/>
    </source>
</evidence>
<dbReference type="PANTHER" id="PTHR43466:SF1">
    <property type="entry name" value="2-OXO-4-HYDROXY-4-CARBOXY-5-UREIDOIMIDAZOLINE DECARBOXYLASE-RELATED"/>
    <property type="match status" value="1"/>
</dbReference>
<evidence type="ECO:0000256" key="6">
    <source>
        <dbReference type="ARBA" id="ARBA00023239"/>
    </source>
</evidence>
<feature type="domain" description="Oxo-4-hydroxy-4-carboxy-5-ureidoimidazoline decarboxylase" evidence="8">
    <location>
        <begin position="9"/>
        <end position="156"/>
    </location>
</feature>
<comment type="pathway">
    <text evidence="2">Purine metabolism; urate degradation; (S)-allantoin from urate: step 3/3.</text>
</comment>
<organism evidence="9 10">
    <name type="scientific">Amycolatopsis rubida</name>
    <dbReference type="NCBI Taxonomy" id="112413"/>
    <lineage>
        <taxon>Bacteria</taxon>
        <taxon>Bacillati</taxon>
        <taxon>Actinomycetota</taxon>
        <taxon>Actinomycetes</taxon>
        <taxon>Pseudonocardiales</taxon>
        <taxon>Pseudonocardiaceae</taxon>
        <taxon>Amycolatopsis</taxon>
    </lineage>
</organism>
<keyword evidence="6" id="KW-0456">Lyase</keyword>
<dbReference type="RefSeq" id="WP_093577206.1">
    <property type="nucleotide sequence ID" value="NZ_FOWC01000025.1"/>
</dbReference>
<dbReference type="InterPro" id="IPR018020">
    <property type="entry name" value="OHCU_decarboxylase"/>
</dbReference>
<feature type="region of interest" description="Disordered" evidence="7">
    <location>
        <begin position="64"/>
        <end position="90"/>
    </location>
</feature>
<evidence type="ECO:0000256" key="3">
    <source>
        <dbReference type="ARBA" id="ARBA00012257"/>
    </source>
</evidence>